<accession>A0A9W9RJR7</accession>
<comment type="caution">
    <text evidence="8">The sequence shown here is derived from an EMBL/GenBank/DDBJ whole genome shotgun (WGS) entry which is preliminary data.</text>
</comment>
<dbReference type="GO" id="GO:0045493">
    <property type="term" value="P:xylan catabolic process"/>
    <property type="evidence" value="ECO:0007669"/>
    <property type="project" value="UniProtKB-KW"/>
</dbReference>
<evidence type="ECO:0000256" key="7">
    <source>
        <dbReference type="RuleBase" id="RU361238"/>
    </source>
</evidence>
<keyword evidence="2" id="KW-0119">Carbohydrate metabolism</keyword>
<keyword evidence="3" id="KW-0732">Signal</keyword>
<keyword evidence="5" id="KW-1015">Disulfide bond</keyword>
<evidence type="ECO:0000313" key="9">
    <source>
        <dbReference type="Proteomes" id="UP001147752"/>
    </source>
</evidence>
<evidence type="ECO:0000256" key="2">
    <source>
        <dbReference type="ARBA" id="ARBA00022651"/>
    </source>
</evidence>
<dbReference type="RefSeq" id="XP_056576326.1">
    <property type="nucleotide sequence ID" value="XM_056727754.1"/>
</dbReference>
<dbReference type="PANTHER" id="PTHR33938">
    <property type="entry name" value="FERULOYL ESTERASE B-RELATED"/>
    <property type="match status" value="1"/>
</dbReference>
<evidence type="ECO:0000256" key="3">
    <source>
        <dbReference type="ARBA" id="ARBA00022729"/>
    </source>
</evidence>
<keyword evidence="9" id="KW-1185">Reference proteome</keyword>
<comment type="catalytic activity">
    <reaction evidence="6">
        <text>feruloyl-polysaccharide + H2O = ferulate + polysaccharide.</text>
        <dbReference type="EC" id="3.1.1.73"/>
    </reaction>
</comment>
<dbReference type="Pfam" id="PF07519">
    <property type="entry name" value="Tannase"/>
    <property type="match status" value="1"/>
</dbReference>
<organism evidence="8 9">
    <name type="scientific">Penicillium concentricum</name>
    <dbReference type="NCBI Taxonomy" id="293559"/>
    <lineage>
        <taxon>Eukaryota</taxon>
        <taxon>Fungi</taxon>
        <taxon>Dikarya</taxon>
        <taxon>Ascomycota</taxon>
        <taxon>Pezizomycotina</taxon>
        <taxon>Eurotiomycetes</taxon>
        <taxon>Eurotiomycetidae</taxon>
        <taxon>Eurotiales</taxon>
        <taxon>Aspergillaceae</taxon>
        <taxon>Penicillium</taxon>
    </lineage>
</organism>
<dbReference type="Proteomes" id="UP001147752">
    <property type="component" value="Unassembled WGS sequence"/>
</dbReference>
<dbReference type="EC" id="3.1.1.-" evidence="7"/>
<comment type="similarity">
    <text evidence="7">Belongs to the tannase family.</text>
</comment>
<keyword evidence="4 7" id="KW-0378">Hydrolase</keyword>
<protein>
    <recommendedName>
        <fullName evidence="7">Carboxylic ester hydrolase</fullName>
        <ecNumber evidence="7">3.1.1.-</ecNumber>
    </recommendedName>
</protein>
<keyword evidence="1" id="KW-0719">Serine esterase</keyword>
<reference evidence="8" key="2">
    <citation type="journal article" date="2023" name="IMA Fungus">
        <title>Comparative genomic study of the Penicillium genus elucidates a diverse pangenome and 15 lateral gene transfer events.</title>
        <authorList>
            <person name="Petersen C."/>
            <person name="Sorensen T."/>
            <person name="Nielsen M.R."/>
            <person name="Sondergaard T.E."/>
            <person name="Sorensen J.L."/>
            <person name="Fitzpatrick D.A."/>
            <person name="Frisvad J.C."/>
            <person name="Nielsen K.L."/>
        </authorList>
    </citation>
    <scope>NUCLEOTIDE SEQUENCE</scope>
    <source>
        <strain evidence="8">IBT 3081</strain>
    </source>
</reference>
<keyword evidence="2" id="KW-0858">Xylan degradation</keyword>
<evidence type="ECO:0000256" key="6">
    <source>
        <dbReference type="ARBA" id="ARBA00034075"/>
    </source>
</evidence>
<dbReference type="GO" id="GO:0030600">
    <property type="term" value="F:feruloyl esterase activity"/>
    <property type="evidence" value="ECO:0007669"/>
    <property type="project" value="UniProtKB-EC"/>
</dbReference>
<reference evidence="8" key="1">
    <citation type="submission" date="2022-12" db="EMBL/GenBank/DDBJ databases">
        <authorList>
            <person name="Petersen C."/>
        </authorList>
    </citation>
    <scope>NUCLEOTIDE SEQUENCE</scope>
    <source>
        <strain evidence="8">IBT 3081</strain>
    </source>
</reference>
<evidence type="ECO:0000256" key="1">
    <source>
        <dbReference type="ARBA" id="ARBA00022487"/>
    </source>
</evidence>
<dbReference type="InterPro" id="IPR011118">
    <property type="entry name" value="Tannase/feruloyl_esterase"/>
</dbReference>
<dbReference type="AlphaFoldDB" id="A0A9W9RJR7"/>
<keyword evidence="2" id="KW-0624">Polysaccharide degradation</keyword>
<gene>
    <name evidence="8" type="ORF">N7517_010031</name>
</gene>
<evidence type="ECO:0000256" key="4">
    <source>
        <dbReference type="ARBA" id="ARBA00022801"/>
    </source>
</evidence>
<dbReference type="PANTHER" id="PTHR33938:SF15">
    <property type="entry name" value="FERULOYL ESTERASE B-RELATED"/>
    <property type="match status" value="1"/>
</dbReference>
<evidence type="ECO:0000313" key="8">
    <source>
        <dbReference type="EMBL" id="KAJ5360840.1"/>
    </source>
</evidence>
<evidence type="ECO:0000256" key="5">
    <source>
        <dbReference type="ARBA" id="ARBA00023157"/>
    </source>
</evidence>
<proteinExistence type="inferred from homology"/>
<dbReference type="OrthoDB" id="3039123at2759"/>
<dbReference type="EMBL" id="JAPZBT010000004">
    <property type="protein sequence ID" value="KAJ5360840.1"/>
    <property type="molecule type" value="Genomic_DNA"/>
</dbReference>
<name>A0A9W9RJR7_9EURO</name>
<sequence length="146" mass="15411">MLYDMAEIVVLRGCSASFVLPYVSPRGCEINAITAETIKDCDGLDGVLNGYISLPGACEFDSHVLVGQSYDCGGSTETFTNAAADVVHATWSGPRSSTGKWQWYGFAKDSPLGGSGMEAASTLYGSDSDSDGDAPYRGVLFPIWTS</sequence>
<dbReference type="GeneID" id="81466937"/>